<evidence type="ECO:0000256" key="6">
    <source>
        <dbReference type="ARBA" id="ARBA00023242"/>
    </source>
</evidence>
<comment type="caution">
    <text evidence="8">The sequence shown here is derived from an EMBL/GenBank/DDBJ whole genome shotgun (WGS) entry which is preliminary data.</text>
</comment>
<dbReference type="InterPro" id="IPR036864">
    <property type="entry name" value="Zn2-C6_fun-type_DNA-bd_sf"/>
</dbReference>
<dbReference type="PROSITE" id="PS50048">
    <property type="entry name" value="ZN2_CY6_FUNGAL_2"/>
    <property type="match status" value="1"/>
</dbReference>
<dbReference type="Pfam" id="PF00172">
    <property type="entry name" value="Zn_clus"/>
    <property type="match status" value="1"/>
</dbReference>
<proteinExistence type="predicted"/>
<keyword evidence="5" id="KW-0804">Transcription</keyword>
<dbReference type="SUPFAM" id="SSF57701">
    <property type="entry name" value="Zn2/Cys6 DNA-binding domain"/>
    <property type="match status" value="1"/>
</dbReference>
<comment type="subcellular location">
    <subcellularLocation>
        <location evidence="1">Nucleus</location>
    </subcellularLocation>
</comment>
<evidence type="ECO:0000256" key="4">
    <source>
        <dbReference type="ARBA" id="ARBA00023125"/>
    </source>
</evidence>
<keyword evidence="4" id="KW-0238">DNA-binding</keyword>
<gene>
    <name evidence="8" type="ORF">BJX68DRAFT_265953</name>
</gene>
<keyword evidence="9" id="KW-1185">Reference proteome</keyword>
<dbReference type="CDD" id="cd00067">
    <property type="entry name" value="GAL4"/>
    <property type="match status" value="1"/>
</dbReference>
<organism evidence="8 9">
    <name type="scientific">Aspergillus pseudodeflectus</name>
    <dbReference type="NCBI Taxonomy" id="176178"/>
    <lineage>
        <taxon>Eukaryota</taxon>
        <taxon>Fungi</taxon>
        <taxon>Dikarya</taxon>
        <taxon>Ascomycota</taxon>
        <taxon>Pezizomycotina</taxon>
        <taxon>Eurotiomycetes</taxon>
        <taxon>Eurotiomycetidae</taxon>
        <taxon>Eurotiales</taxon>
        <taxon>Aspergillaceae</taxon>
        <taxon>Aspergillus</taxon>
        <taxon>Aspergillus subgen. Nidulantes</taxon>
    </lineage>
</organism>
<dbReference type="PANTHER" id="PTHR31845">
    <property type="entry name" value="FINGER DOMAIN PROTEIN, PUTATIVE-RELATED"/>
    <property type="match status" value="1"/>
</dbReference>
<dbReference type="RefSeq" id="XP_070899963.1">
    <property type="nucleotide sequence ID" value="XM_071045361.1"/>
</dbReference>
<evidence type="ECO:0000256" key="2">
    <source>
        <dbReference type="ARBA" id="ARBA00022833"/>
    </source>
</evidence>
<dbReference type="EMBL" id="JBFXLR010000017">
    <property type="protein sequence ID" value="KAL2851706.1"/>
    <property type="molecule type" value="Genomic_DNA"/>
</dbReference>
<sequence length="649" mass="72694">MADHECRNAAHQAKKASLACEKCRILKVKCIRVEGQPCTKCSRSNSECIVPEPKQQVRTRRAKPRLADLESKLTDILGLLSGSNTSSSGDQSFNVPDVDLPGIDIHVGSDLADWLRYENPTVSEMIQPSLPAEDALNTEHGTLTSSAALGNFDSAWITDLGLSPAVLPHLLDNFRRMSAYFPFVRLPENLTAGSMVNDRPFLLLASVTNGSSRYRHLQGALIEKFKEALSQSLILAGEKDLDLLQGLLLHLAWFHFHFNPWSPQTYRYLQIAISMVVDLGLDKMVSDMMDGSTECDDAYSRDACRAYLGCYYISSVISTSNGKPNNLSLSNEMLHAARILQRTREFETDNLIYPLVQLQHLVERICETYRFEKSQPSRSRLPTHAGLFARELGEWWSAVPADLRENALLLSGYHATKVRIYDMGLAYNYGDARGAPGTLQNSATLPLCPMLINNLVQCVEYTKEYLDLFFAIPENKYTSLSFCIWYKIIIAIFVLYRLSTGVSEIPEWDVSLTHQTLDVEGYLGRISSHLECLRKDVQAPNQTLFAMIPEIIGSVRRSYEMARGGYRQALDARHPHQSFSPPASSARGRYRCPGMRNLKRPTRATVTEESTLQSAVTAEIQMIENELLWSELLVADAFSTTTSATLITN</sequence>
<evidence type="ECO:0000313" key="9">
    <source>
        <dbReference type="Proteomes" id="UP001610444"/>
    </source>
</evidence>
<dbReference type="GeneID" id="98160525"/>
<dbReference type="InterPro" id="IPR051089">
    <property type="entry name" value="prtT"/>
</dbReference>
<evidence type="ECO:0000313" key="8">
    <source>
        <dbReference type="EMBL" id="KAL2851706.1"/>
    </source>
</evidence>
<dbReference type="SMART" id="SM00066">
    <property type="entry name" value="GAL4"/>
    <property type="match status" value="1"/>
</dbReference>
<keyword evidence="2" id="KW-0862">Zinc</keyword>
<dbReference type="PROSITE" id="PS00463">
    <property type="entry name" value="ZN2_CY6_FUNGAL_1"/>
    <property type="match status" value="1"/>
</dbReference>
<evidence type="ECO:0000259" key="7">
    <source>
        <dbReference type="PROSITE" id="PS50048"/>
    </source>
</evidence>
<dbReference type="PANTHER" id="PTHR31845:SF10">
    <property type="entry name" value="ZN(II)2CYS6 TRANSCRIPTION FACTOR (EUROFUNG)"/>
    <property type="match status" value="1"/>
</dbReference>
<reference evidence="8 9" key="1">
    <citation type="submission" date="2024-07" db="EMBL/GenBank/DDBJ databases">
        <title>Section-level genome sequencing and comparative genomics of Aspergillus sections Usti and Cavernicolus.</title>
        <authorList>
            <consortium name="Lawrence Berkeley National Laboratory"/>
            <person name="Nybo J.L."/>
            <person name="Vesth T.C."/>
            <person name="Theobald S."/>
            <person name="Frisvad J.C."/>
            <person name="Larsen T.O."/>
            <person name="Kjaerboelling I."/>
            <person name="Rothschild-Mancinelli K."/>
            <person name="Lyhne E.K."/>
            <person name="Kogle M.E."/>
            <person name="Barry K."/>
            <person name="Clum A."/>
            <person name="Na H."/>
            <person name="Ledsgaard L."/>
            <person name="Lin J."/>
            <person name="Lipzen A."/>
            <person name="Kuo A."/>
            <person name="Riley R."/>
            <person name="Mondo S."/>
            <person name="LaButti K."/>
            <person name="Haridas S."/>
            <person name="Pangalinan J."/>
            <person name="Salamov A.A."/>
            <person name="Simmons B.A."/>
            <person name="Magnuson J.K."/>
            <person name="Chen J."/>
            <person name="Drula E."/>
            <person name="Henrissat B."/>
            <person name="Wiebenga A."/>
            <person name="Lubbers R.J."/>
            <person name="Gomes A.C."/>
            <person name="Macurrencykelacurrency M.R."/>
            <person name="Stajich J."/>
            <person name="Grigoriev I.V."/>
            <person name="Mortensen U.H."/>
            <person name="De vries R.P."/>
            <person name="Baker S.E."/>
            <person name="Andersen M.R."/>
        </authorList>
    </citation>
    <scope>NUCLEOTIDE SEQUENCE [LARGE SCALE GENOMIC DNA]</scope>
    <source>
        <strain evidence="8 9">CBS 756.74</strain>
    </source>
</reference>
<dbReference type="InterPro" id="IPR001138">
    <property type="entry name" value="Zn2Cys6_DnaBD"/>
</dbReference>
<accession>A0ABR4KHE5</accession>
<protein>
    <recommendedName>
        <fullName evidence="7">Zn(2)-C6 fungal-type domain-containing protein</fullName>
    </recommendedName>
</protein>
<keyword evidence="6" id="KW-0539">Nucleus</keyword>
<dbReference type="CDD" id="cd12148">
    <property type="entry name" value="fungal_TF_MHR"/>
    <property type="match status" value="1"/>
</dbReference>
<dbReference type="Gene3D" id="4.10.240.10">
    <property type="entry name" value="Zn(2)-C6 fungal-type DNA-binding domain"/>
    <property type="match status" value="1"/>
</dbReference>
<evidence type="ECO:0000256" key="1">
    <source>
        <dbReference type="ARBA" id="ARBA00004123"/>
    </source>
</evidence>
<dbReference type="Proteomes" id="UP001610444">
    <property type="component" value="Unassembled WGS sequence"/>
</dbReference>
<feature type="domain" description="Zn(2)-C6 fungal-type" evidence="7">
    <location>
        <begin position="19"/>
        <end position="50"/>
    </location>
</feature>
<evidence type="ECO:0000256" key="5">
    <source>
        <dbReference type="ARBA" id="ARBA00023163"/>
    </source>
</evidence>
<name>A0ABR4KHE5_9EURO</name>
<evidence type="ECO:0000256" key="3">
    <source>
        <dbReference type="ARBA" id="ARBA00023015"/>
    </source>
</evidence>
<keyword evidence="3" id="KW-0805">Transcription regulation</keyword>